<comment type="caution">
    <text evidence="1">The sequence shown here is derived from an EMBL/GenBank/DDBJ whole genome shotgun (WGS) entry which is preliminary data.</text>
</comment>
<dbReference type="AlphaFoldDB" id="A0A8H7V632"/>
<name>A0A8H7V632_9FUNG</name>
<proteinExistence type="predicted"/>
<gene>
    <name evidence="1" type="ORF">INT45_005138</name>
</gene>
<sequence length="77" mass="9069">MPNIQTLVHWATMYYKMWTGREDMTMFCQVLLYDNQHFPFTIPMGAFVEKNHQDIELYWDGIAKSDKACIGLAFMAL</sequence>
<reference evidence="1 2" key="1">
    <citation type="submission" date="2020-12" db="EMBL/GenBank/DDBJ databases">
        <title>Metabolic potential, ecology and presence of endohyphal bacteria is reflected in genomic diversity of Mucoromycotina.</title>
        <authorList>
            <person name="Muszewska A."/>
            <person name="Okrasinska A."/>
            <person name="Steczkiewicz K."/>
            <person name="Drgas O."/>
            <person name="Orlowska M."/>
            <person name="Perlinska-Lenart U."/>
            <person name="Aleksandrzak-Piekarczyk T."/>
            <person name="Szatraj K."/>
            <person name="Zielenkiewicz U."/>
            <person name="Pilsyk S."/>
            <person name="Malc E."/>
            <person name="Mieczkowski P."/>
            <person name="Kruszewska J.S."/>
            <person name="Biernat P."/>
            <person name="Pawlowska J."/>
        </authorList>
    </citation>
    <scope>NUCLEOTIDE SEQUENCE [LARGE SCALE GENOMIC DNA]</scope>
    <source>
        <strain evidence="1 2">CBS 142.35</strain>
    </source>
</reference>
<protein>
    <submittedName>
        <fullName evidence="1">Uncharacterized protein</fullName>
    </submittedName>
</protein>
<evidence type="ECO:0000313" key="1">
    <source>
        <dbReference type="EMBL" id="KAG2208565.1"/>
    </source>
</evidence>
<dbReference type="Proteomes" id="UP000646827">
    <property type="component" value="Unassembled WGS sequence"/>
</dbReference>
<dbReference type="EMBL" id="JAEPRB010001044">
    <property type="protein sequence ID" value="KAG2208565.1"/>
    <property type="molecule type" value="Genomic_DNA"/>
</dbReference>
<evidence type="ECO:0000313" key="2">
    <source>
        <dbReference type="Proteomes" id="UP000646827"/>
    </source>
</evidence>
<accession>A0A8H7V632</accession>
<organism evidence="1 2">
    <name type="scientific">Circinella minor</name>
    <dbReference type="NCBI Taxonomy" id="1195481"/>
    <lineage>
        <taxon>Eukaryota</taxon>
        <taxon>Fungi</taxon>
        <taxon>Fungi incertae sedis</taxon>
        <taxon>Mucoromycota</taxon>
        <taxon>Mucoromycotina</taxon>
        <taxon>Mucoromycetes</taxon>
        <taxon>Mucorales</taxon>
        <taxon>Lichtheimiaceae</taxon>
        <taxon>Circinella</taxon>
    </lineage>
</organism>
<keyword evidence="2" id="KW-1185">Reference proteome</keyword>